<dbReference type="STRING" id="1330018.A0A167JS81"/>
<dbReference type="InterPro" id="IPR013241">
    <property type="entry name" value="RNase_P_Pop3"/>
</dbReference>
<dbReference type="GO" id="GO:0000171">
    <property type="term" value="F:ribonuclease MRP activity"/>
    <property type="evidence" value="ECO:0007669"/>
    <property type="project" value="TreeGrafter"/>
</dbReference>
<accession>A0A167JS81</accession>
<dbReference type="PANTHER" id="PTHR28272:SF1">
    <property type="entry name" value="RIBONUCLEASES P_MRP PROTEIN SUBUNIT POP3"/>
    <property type="match status" value="1"/>
</dbReference>
<proteinExistence type="predicted"/>
<dbReference type="GO" id="GO:0004526">
    <property type="term" value="F:ribonuclease P activity"/>
    <property type="evidence" value="ECO:0007669"/>
    <property type="project" value="TreeGrafter"/>
</dbReference>
<name>A0A167JS81_CALVF</name>
<feature type="region of interest" description="Disordered" evidence="1">
    <location>
        <begin position="342"/>
        <end position="394"/>
    </location>
</feature>
<evidence type="ECO:0000313" key="3">
    <source>
        <dbReference type="Proteomes" id="UP000076738"/>
    </source>
</evidence>
<sequence length="394" mass="42540">MSSENKAARSHGGFTNRKTPKATPRRPVPGPDRRVVFKSVLHNPLQIPWPTIPPAIQSKVFAAACEALKELAPYYLDRRRGSGSKQKRRHKPAPKGKEHTGDSAMATGNKESKKRKREGEPETDYSASPTKKARTAESSAAEPPTADASASIPADEITQGPEPAAREPVPAPPLLDHLAIGINEVTRQLEQATIDLRARLFPAPSPAAEPHLPTEPQLPTSPQPDAPPRLILACRSDIPTPQLLAHLPPLVAAYNSLLPLSELEGAGVHLISLQRGAEHKLAECVGLRRVAVVGFDADAPGLSQLLETLAPVHLAPLTAAWLSPAQSVYIPTHVKQLRTTAPRDMGRAKRERVEGRKEAKLKREEKKATVKVKVHAKKGKAEEKGQGALPTQGR</sequence>
<feature type="compositionally biased region" description="Basic residues" evidence="1">
    <location>
        <begin position="81"/>
        <end position="94"/>
    </location>
</feature>
<evidence type="ECO:0000313" key="2">
    <source>
        <dbReference type="EMBL" id="KZO93851.1"/>
    </source>
</evidence>
<keyword evidence="3" id="KW-1185">Reference proteome</keyword>
<organism evidence="2 3">
    <name type="scientific">Calocera viscosa (strain TUFC12733)</name>
    <dbReference type="NCBI Taxonomy" id="1330018"/>
    <lineage>
        <taxon>Eukaryota</taxon>
        <taxon>Fungi</taxon>
        <taxon>Dikarya</taxon>
        <taxon>Basidiomycota</taxon>
        <taxon>Agaricomycotina</taxon>
        <taxon>Dacrymycetes</taxon>
        <taxon>Dacrymycetales</taxon>
        <taxon>Dacrymycetaceae</taxon>
        <taxon>Calocera</taxon>
    </lineage>
</organism>
<protein>
    <submittedName>
        <fullName evidence="2">Uncharacterized protein</fullName>
    </submittedName>
</protein>
<dbReference type="Proteomes" id="UP000076738">
    <property type="component" value="Unassembled WGS sequence"/>
</dbReference>
<gene>
    <name evidence="2" type="ORF">CALVIDRAFT_529140</name>
</gene>
<dbReference type="GO" id="GO:0005655">
    <property type="term" value="C:nucleolar ribonuclease P complex"/>
    <property type="evidence" value="ECO:0007669"/>
    <property type="project" value="TreeGrafter"/>
</dbReference>
<feature type="region of interest" description="Disordered" evidence="1">
    <location>
        <begin position="79"/>
        <end position="172"/>
    </location>
</feature>
<reference evidence="2 3" key="1">
    <citation type="journal article" date="2016" name="Mol. Biol. Evol.">
        <title>Comparative Genomics of Early-Diverging Mushroom-Forming Fungi Provides Insights into the Origins of Lignocellulose Decay Capabilities.</title>
        <authorList>
            <person name="Nagy L.G."/>
            <person name="Riley R."/>
            <person name="Tritt A."/>
            <person name="Adam C."/>
            <person name="Daum C."/>
            <person name="Floudas D."/>
            <person name="Sun H."/>
            <person name="Yadav J.S."/>
            <person name="Pangilinan J."/>
            <person name="Larsson K.H."/>
            <person name="Matsuura K."/>
            <person name="Barry K."/>
            <person name="Labutti K."/>
            <person name="Kuo R."/>
            <person name="Ohm R.A."/>
            <person name="Bhattacharya S.S."/>
            <person name="Shirouzu T."/>
            <person name="Yoshinaga Y."/>
            <person name="Martin F.M."/>
            <person name="Grigoriev I.V."/>
            <person name="Hibbett D.S."/>
        </authorList>
    </citation>
    <scope>NUCLEOTIDE SEQUENCE [LARGE SCALE GENOMIC DNA]</scope>
    <source>
        <strain evidence="2 3">TUFC12733</strain>
    </source>
</reference>
<dbReference type="PANTHER" id="PTHR28272">
    <property type="entry name" value="RIBONUCLEASES P/MRP PROTEIN SUBUNIT POP3"/>
    <property type="match status" value="1"/>
</dbReference>
<evidence type="ECO:0000256" key="1">
    <source>
        <dbReference type="SAM" id="MobiDB-lite"/>
    </source>
</evidence>
<dbReference type="GO" id="GO:0008033">
    <property type="term" value="P:tRNA processing"/>
    <property type="evidence" value="ECO:0007669"/>
    <property type="project" value="InterPro"/>
</dbReference>
<dbReference type="GO" id="GO:0034965">
    <property type="term" value="P:intronic box C/D snoRNA processing"/>
    <property type="evidence" value="ECO:0007669"/>
    <property type="project" value="TreeGrafter"/>
</dbReference>
<dbReference type="GO" id="GO:0005829">
    <property type="term" value="C:cytosol"/>
    <property type="evidence" value="ECO:0007669"/>
    <property type="project" value="TreeGrafter"/>
</dbReference>
<dbReference type="EMBL" id="KV417298">
    <property type="protein sequence ID" value="KZO93851.1"/>
    <property type="molecule type" value="Genomic_DNA"/>
</dbReference>
<dbReference type="GO" id="GO:0006364">
    <property type="term" value="P:rRNA processing"/>
    <property type="evidence" value="ECO:0007669"/>
    <property type="project" value="InterPro"/>
</dbReference>
<feature type="compositionally biased region" description="Basic and acidic residues" evidence="1">
    <location>
        <begin position="344"/>
        <end position="368"/>
    </location>
</feature>
<dbReference type="AlphaFoldDB" id="A0A167JS81"/>
<dbReference type="OrthoDB" id="20109at2759"/>
<dbReference type="GO" id="GO:0000172">
    <property type="term" value="C:ribonuclease MRP complex"/>
    <property type="evidence" value="ECO:0007669"/>
    <property type="project" value="TreeGrafter"/>
</dbReference>
<feature type="region of interest" description="Disordered" evidence="1">
    <location>
        <begin position="203"/>
        <end position="227"/>
    </location>
</feature>
<feature type="compositionally biased region" description="Basic residues" evidence="1">
    <location>
        <begin position="369"/>
        <end position="378"/>
    </location>
</feature>
<feature type="region of interest" description="Disordered" evidence="1">
    <location>
        <begin position="1"/>
        <end position="35"/>
    </location>
</feature>